<feature type="region of interest" description="Disordered" evidence="6">
    <location>
        <begin position="174"/>
        <end position="193"/>
    </location>
</feature>
<name>A0AAD9J7V7_9ANNE</name>
<gene>
    <name evidence="8" type="ORF">LSH36_532g06042</name>
</gene>
<dbReference type="SUPFAM" id="SSF54495">
    <property type="entry name" value="UBC-like"/>
    <property type="match status" value="1"/>
</dbReference>
<dbReference type="PROSITE" id="PS50127">
    <property type="entry name" value="UBC_2"/>
    <property type="match status" value="1"/>
</dbReference>
<evidence type="ECO:0000256" key="6">
    <source>
        <dbReference type="SAM" id="MobiDB-lite"/>
    </source>
</evidence>
<keyword evidence="9" id="KW-1185">Reference proteome</keyword>
<dbReference type="InterPro" id="IPR000608">
    <property type="entry name" value="UBC"/>
</dbReference>
<keyword evidence="2" id="KW-0808">Transferase</keyword>
<evidence type="ECO:0000259" key="7">
    <source>
        <dbReference type="PROSITE" id="PS50127"/>
    </source>
</evidence>
<keyword evidence="4" id="KW-0833">Ubl conjugation pathway</keyword>
<comment type="caution">
    <text evidence="8">The sequence shown here is derived from an EMBL/GenBank/DDBJ whole genome shotgun (WGS) entry which is preliminary data.</text>
</comment>
<evidence type="ECO:0000256" key="4">
    <source>
        <dbReference type="ARBA" id="ARBA00022786"/>
    </source>
</evidence>
<dbReference type="Gene3D" id="3.10.110.10">
    <property type="entry name" value="Ubiquitin Conjugating Enzyme"/>
    <property type="match status" value="1"/>
</dbReference>
<dbReference type="EC" id="2.3.2.23" evidence="1"/>
<accession>A0AAD9J7V7</accession>
<dbReference type="GO" id="GO:0005524">
    <property type="term" value="F:ATP binding"/>
    <property type="evidence" value="ECO:0007669"/>
    <property type="project" value="UniProtKB-KW"/>
</dbReference>
<protein>
    <recommendedName>
        <fullName evidence="1">E2 ubiquitin-conjugating enzyme</fullName>
        <ecNumber evidence="1">2.3.2.23</ecNumber>
    </recommendedName>
</protein>
<evidence type="ECO:0000256" key="3">
    <source>
        <dbReference type="ARBA" id="ARBA00022741"/>
    </source>
</evidence>
<dbReference type="FunFam" id="3.10.110.10:FF:000060">
    <property type="entry name" value="Ubiquitin conjugating enzyme (UbcB)"/>
    <property type="match status" value="1"/>
</dbReference>
<keyword evidence="5" id="KW-0067">ATP-binding</keyword>
<evidence type="ECO:0000256" key="1">
    <source>
        <dbReference type="ARBA" id="ARBA00012486"/>
    </source>
</evidence>
<dbReference type="InterPro" id="IPR016135">
    <property type="entry name" value="UBQ-conjugating_enzyme/RWD"/>
</dbReference>
<dbReference type="Pfam" id="PF00179">
    <property type="entry name" value="UQ_con"/>
    <property type="match status" value="1"/>
</dbReference>
<evidence type="ECO:0000313" key="9">
    <source>
        <dbReference type="Proteomes" id="UP001208570"/>
    </source>
</evidence>
<evidence type="ECO:0000313" key="8">
    <source>
        <dbReference type="EMBL" id="KAK2147842.1"/>
    </source>
</evidence>
<reference evidence="8" key="1">
    <citation type="journal article" date="2023" name="Mol. Biol. Evol.">
        <title>Third-Generation Sequencing Reveals the Adaptive Role of the Epigenome in Three Deep-Sea Polychaetes.</title>
        <authorList>
            <person name="Perez M."/>
            <person name="Aroh O."/>
            <person name="Sun Y."/>
            <person name="Lan Y."/>
            <person name="Juniper S.K."/>
            <person name="Young C.R."/>
            <person name="Angers B."/>
            <person name="Qian P.Y."/>
        </authorList>
    </citation>
    <scope>NUCLEOTIDE SEQUENCE</scope>
    <source>
        <strain evidence="8">P08H-3</strain>
    </source>
</reference>
<evidence type="ECO:0000256" key="2">
    <source>
        <dbReference type="ARBA" id="ARBA00022679"/>
    </source>
</evidence>
<proteinExistence type="predicted"/>
<dbReference type="GO" id="GO:0061631">
    <property type="term" value="F:ubiquitin conjugating enzyme activity"/>
    <property type="evidence" value="ECO:0007669"/>
    <property type="project" value="UniProtKB-EC"/>
</dbReference>
<dbReference type="AlphaFoldDB" id="A0AAD9J7V7"/>
<dbReference type="CDD" id="cd23826">
    <property type="entry name" value="UEV_Morgue-like"/>
    <property type="match status" value="1"/>
</dbReference>
<keyword evidence="3" id="KW-0547">Nucleotide-binding</keyword>
<dbReference type="EMBL" id="JAODUP010000534">
    <property type="protein sequence ID" value="KAK2147842.1"/>
    <property type="molecule type" value="Genomic_DNA"/>
</dbReference>
<feature type="domain" description="UBC core" evidence="7">
    <location>
        <begin position="8"/>
        <end position="154"/>
    </location>
</feature>
<feature type="compositionally biased region" description="Polar residues" evidence="6">
    <location>
        <begin position="176"/>
        <end position="185"/>
    </location>
</feature>
<dbReference type="SMART" id="SM00212">
    <property type="entry name" value="UBCc"/>
    <property type="match status" value="1"/>
</dbReference>
<dbReference type="Proteomes" id="UP001208570">
    <property type="component" value="Unassembled WGS sequence"/>
</dbReference>
<evidence type="ECO:0000256" key="5">
    <source>
        <dbReference type="ARBA" id="ARBA00022840"/>
    </source>
</evidence>
<dbReference type="PANTHER" id="PTHR24068">
    <property type="entry name" value="UBIQUITIN-CONJUGATING ENZYME E2"/>
    <property type="match status" value="1"/>
</dbReference>
<organism evidence="8 9">
    <name type="scientific">Paralvinella palmiformis</name>
    <dbReference type="NCBI Taxonomy" id="53620"/>
    <lineage>
        <taxon>Eukaryota</taxon>
        <taxon>Metazoa</taxon>
        <taxon>Spiralia</taxon>
        <taxon>Lophotrochozoa</taxon>
        <taxon>Annelida</taxon>
        <taxon>Polychaeta</taxon>
        <taxon>Sedentaria</taxon>
        <taxon>Canalipalpata</taxon>
        <taxon>Terebellida</taxon>
        <taxon>Terebelliformia</taxon>
        <taxon>Alvinellidae</taxon>
        <taxon>Paralvinella</taxon>
    </lineage>
</organism>
<sequence>MPIEENSWRHRRLRSELKTLRSDPPEGIQAAPLDGQCCHWQASITGPQGSPYEGGLFFLYLQIPHSYPMRPPVVRFITKIFHPNISCHGDVGLDSIHHNWSLALTISKVLISIQSLLTDPFCYVCMAPEIGRLYQHNHKEFDRIAKLWTWKYAMHDFLMPMQIYPHEKKKRKYGQKSCNVGTDNNQQHHERNM</sequence>